<evidence type="ECO:0000256" key="1">
    <source>
        <dbReference type="SAM" id="Phobius"/>
    </source>
</evidence>
<dbReference type="RefSeq" id="WP_139075458.1">
    <property type="nucleotide sequence ID" value="NZ_VDFU01000003.1"/>
</dbReference>
<name>A0A5C4N3M5_9RHOB</name>
<accession>A0A5C4N3M5</accession>
<dbReference type="EMBL" id="VDFU01000003">
    <property type="protein sequence ID" value="TNC52037.1"/>
    <property type="molecule type" value="Genomic_DNA"/>
</dbReference>
<organism evidence="2 3">
    <name type="scientific">Rubellimicrobium rubrum</name>
    <dbReference type="NCBI Taxonomy" id="2585369"/>
    <lineage>
        <taxon>Bacteria</taxon>
        <taxon>Pseudomonadati</taxon>
        <taxon>Pseudomonadota</taxon>
        <taxon>Alphaproteobacteria</taxon>
        <taxon>Rhodobacterales</taxon>
        <taxon>Roseobacteraceae</taxon>
        <taxon>Rubellimicrobium</taxon>
    </lineage>
</organism>
<comment type="caution">
    <text evidence="2">The sequence shown here is derived from an EMBL/GenBank/DDBJ whole genome shotgun (WGS) entry which is preliminary data.</text>
</comment>
<keyword evidence="3" id="KW-1185">Reference proteome</keyword>
<keyword evidence="1" id="KW-0812">Transmembrane</keyword>
<sequence>MTALSRYTRLESTGCWRTVPSDSGREVVVSFGKATLVLAEGSGQPLAHWSLPAVARLNPGQAPALFAPDEAGSETLEINDEIMVAAIETVRASVARRKSNPRQVRWGVIGAASAATLIAAAIWLPASLRQEALKVVPLPKRTEIGATLLGHMQQRLGPACRDPLGSEALDRLHDRILGETGQAVVLPLGPATPLALPGGIVVLSREMIERAAEPAVVAGQLLAARAAQGEADPLAHLLDDAGPWATMRLLTTGNLATDALASHADRLLAEESPALGPDILGPAFAQAEVAITPFALDRDPTGVTVADLVAADPYAEGDAPLLITDSEWVALQGICQGG</sequence>
<keyword evidence="1" id="KW-0472">Membrane</keyword>
<dbReference type="OrthoDB" id="7822309at2"/>
<keyword evidence="1" id="KW-1133">Transmembrane helix</keyword>
<dbReference type="AlphaFoldDB" id="A0A5C4N3M5"/>
<reference evidence="2 3" key="1">
    <citation type="submission" date="2019-06" db="EMBL/GenBank/DDBJ databases">
        <title>YIM 131921 draft genome.</title>
        <authorList>
            <person name="Jiang L."/>
        </authorList>
    </citation>
    <scope>NUCLEOTIDE SEQUENCE [LARGE SCALE GENOMIC DNA]</scope>
    <source>
        <strain evidence="2 3">YIM 131921</strain>
    </source>
</reference>
<protein>
    <submittedName>
        <fullName evidence="2">Uncharacterized protein</fullName>
    </submittedName>
</protein>
<dbReference type="Proteomes" id="UP000305887">
    <property type="component" value="Unassembled WGS sequence"/>
</dbReference>
<proteinExistence type="predicted"/>
<evidence type="ECO:0000313" key="2">
    <source>
        <dbReference type="EMBL" id="TNC52037.1"/>
    </source>
</evidence>
<gene>
    <name evidence="2" type="ORF">FHG66_04360</name>
</gene>
<feature type="transmembrane region" description="Helical" evidence="1">
    <location>
        <begin position="106"/>
        <end position="126"/>
    </location>
</feature>
<evidence type="ECO:0000313" key="3">
    <source>
        <dbReference type="Proteomes" id="UP000305887"/>
    </source>
</evidence>